<evidence type="ECO:0000313" key="1">
    <source>
        <dbReference type="EMBL" id="QYY42870.1"/>
    </source>
</evidence>
<dbReference type="Proteomes" id="UP000826616">
    <property type="component" value="Chromosome"/>
</dbReference>
<reference evidence="1 2" key="1">
    <citation type="submission" date="2021-08" db="EMBL/GenBank/DDBJ databases">
        <title>Complete genome sequence of the strain Aneurinibacillus thermoaerophilus CCM 8960.</title>
        <authorList>
            <person name="Musilova J."/>
            <person name="Kourilova X."/>
            <person name="Pernicova I."/>
            <person name="Bezdicek M."/>
            <person name="Lengerova M."/>
            <person name="Obruca S."/>
            <person name="Sedlar K."/>
        </authorList>
    </citation>
    <scope>NUCLEOTIDE SEQUENCE [LARGE SCALE GENOMIC DNA]</scope>
    <source>
        <strain evidence="1 2">CCM 8960</strain>
    </source>
</reference>
<accession>A0ABX8YBB3</accession>
<keyword evidence="2" id="KW-1185">Reference proteome</keyword>
<protein>
    <recommendedName>
        <fullName evidence="3">Encapsulated protein</fullName>
    </recommendedName>
</protein>
<proteinExistence type="predicted"/>
<dbReference type="InterPro" id="IPR030909">
    <property type="entry name" value="IMEF_cargo"/>
</dbReference>
<dbReference type="EMBL" id="CP080764">
    <property type="protein sequence ID" value="QYY42870.1"/>
    <property type="molecule type" value="Genomic_DNA"/>
</dbReference>
<sequence length="210" mass="24861">MIMIEHLLELSHVFNRNRDRIRIFMDMLSPVIAQAQDEHERLYFHHIYEEEEQRLERLDELMPKLSRFLNNEQTIRITNQEFIHLLQDINLEKFGLHNFLEHLDLAMYHFKDEEHNQMLHSMLEQTKADYLWVKKILSLMNGNFPSNNSVSVKESEKHNVLTAAHDHEHEAKEKKEAHLSVPAVNSAFPKPSLSVRHKKGLTVGSLKTLR</sequence>
<organism evidence="1 2">
    <name type="scientific">Aneurinibacillus thermoaerophilus</name>
    <dbReference type="NCBI Taxonomy" id="143495"/>
    <lineage>
        <taxon>Bacteria</taxon>
        <taxon>Bacillati</taxon>
        <taxon>Bacillota</taxon>
        <taxon>Bacilli</taxon>
        <taxon>Bacillales</taxon>
        <taxon>Paenibacillaceae</taxon>
        <taxon>Aneurinibacillus group</taxon>
        <taxon>Aneurinibacillus</taxon>
    </lineage>
</organism>
<dbReference type="NCBIfam" id="TIGR04536">
    <property type="entry name" value="geobac_encap"/>
    <property type="match status" value="1"/>
</dbReference>
<name>A0ABX8YBB3_ANETH</name>
<evidence type="ECO:0008006" key="3">
    <source>
        <dbReference type="Google" id="ProtNLM"/>
    </source>
</evidence>
<evidence type="ECO:0000313" key="2">
    <source>
        <dbReference type="Proteomes" id="UP000826616"/>
    </source>
</evidence>
<dbReference type="Pfam" id="PF24309">
    <property type="entry name" value="IMEF_Flp"/>
    <property type="match status" value="1"/>
</dbReference>
<gene>
    <name evidence="1" type="ORF">K3F53_00360</name>
</gene>